<feature type="compositionally biased region" description="Basic and acidic residues" evidence="1">
    <location>
        <begin position="183"/>
        <end position="199"/>
    </location>
</feature>
<evidence type="ECO:0000313" key="2">
    <source>
        <dbReference type="EMBL" id="WEW55797.1"/>
    </source>
</evidence>
<proteinExistence type="predicted"/>
<protein>
    <submittedName>
        <fullName evidence="2">Uncharacterized protein</fullName>
    </submittedName>
</protein>
<dbReference type="AlphaFoldDB" id="A0AAF0IGH6"/>
<gene>
    <name evidence="2" type="ORF">PRK78_001230</name>
</gene>
<keyword evidence="3" id="KW-1185">Reference proteome</keyword>
<reference evidence="2" key="1">
    <citation type="submission" date="2023-03" db="EMBL/GenBank/DDBJ databases">
        <title>Emydomyces testavorans Genome Sequence.</title>
        <authorList>
            <person name="Hoyer L."/>
        </authorList>
    </citation>
    <scope>NUCLEOTIDE SEQUENCE</scope>
    <source>
        <strain evidence="2">16-2883</strain>
    </source>
</reference>
<dbReference type="EMBL" id="CP120627">
    <property type="protein sequence ID" value="WEW55797.1"/>
    <property type="molecule type" value="Genomic_DNA"/>
</dbReference>
<dbReference type="Proteomes" id="UP001219355">
    <property type="component" value="Chromosome 1"/>
</dbReference>
<name>A0AAF0IGH6_9EURO</name>
<sequence length="208" mass="23605">MKTNSPSLTISGTKWTTREENFLVIQSMNPNVSNDWLLRNLPGGTARTMNSISGHFNDMRLKGRLSRSWRAKTWNHDKPWTVEEDTEILLWHVSGRAFLEAEKFCANDRAGGAVLEREAYLCQDTELVETVAQIEERLRLILLEHDMISAESDKVMIRQAAIEVRREEKNGLDEIHTAIRDSLQAREVERGEASEEGGNKGKGKGKAK</sequence>
<evidence type="ECO:0000256" key="1">
    <source>
        <dbReference type="SAM" id="MobiDB-lite"/>
    </source>
</evidence>
<accession>A0AAF0IGH6</accession>
<organism evidence="2 3">
    <name type="scientific">Emydomyces testavorans</name>
    <dbReference type="NCBI Taxonomy" id="2070801"/>
    <lineage>
        <taxon>Eukaryota</taxon>
        <taxon>Fungi</taxon>
        <taxon>Dikarya</taxon>
        <taxon>Ascomycota</taxon>
        <taxon>Pezizomycotina</taxon>
        <taxon>Eurotiomycetes</taxon>
        <taxon>Eurotiomycetidae</taxon>
        <taxon>Onygenales</taxon>
        <taxon>Nannizziopsiaceae</taxon>
        <taxon>Emydomyces</taxon>
    </lineage>
</organism>
<feature type="region of interest" description="Disordered" evidence="1">
    <location>
        <begin position="183"/>
        <end position="208"/>
    </location>
</feature>
<evidence type="ECO:0000313" key="3">
    <source>
        <dbReference type="Proteomes" id="UP001219355"/>
    </source>
</evidence>